<feature type="transmembrane region" description="Helical" evidence="6">
    <location>
        <begin position="93"/>
        <end position="114"/>
    </location>
</feature>
<reference evidence="9" key="1">
    <citation type="submission" date="2018-08" db="EMBL/GenBank/DDBJ databases">
        <authorList>
            <person name="Rodrigo-Torres L."/>
            <person name="Arahal R. D."/>
            <person name="Lucena T."/>
        </authorList>
    </citation>
    <scope>NUCLEOTIDE SEQUENCE [LARGE SCALE GENOMIC DNA]</scope>
    <source>
        <strain evidence="9">CECT 7235</strain>
    </source>
</reference>
<keyword evidence="3 6" id="KW-0812">Transmembrane</keyword>
<name>A0A3B0MQI9_9RHOB</name>
<sequence>MEIRALLMGLAFAFMWSSAFASARIIVLAAPPLMSLSLRFLISGLIGIAIARALGQNWNLTRAQWRAILVFGLSQNALYLGLNFVAIQTVEASLAAIIASSMPLLVAFAGWAFAGERLRPLAIFGLAAGFGGVAIIMGARMGSGVDLYGVALCVAGAIALTVATLSVRGASAGGGNLLMIVGLQMLVGSAILAGPALAFETFTVTWSWQLAAAFSYTVLVPGLAATWVWFLLVGRIGAVRAATFHFLNPFFGVAVAAVLLGESLGIYDVIGVAIIMAGILAVQRSRVVAKLG</sequence>
<dbReference type="Proteomes" id="UP000272908">
    <property type="component" value="Unassembled WGS sequence"/>
</dbReference>
<feature type="transmembrane region" description="Helical" evidence="6">
    <location>
        <begin position="67"/>
        <end position="87"/>
    </location>
</feature>
<evidence type="ECO:0000313" key="9">
    <source>
        <dbReference type="Proteomes" id="UP000272908"/>
    </source>
</evidence>
<feature type="transmembrane region" description="Helical" evidence="6">
    <location>
        <begin position="121"/>
        <end position="141"/>
    </location>
</feature>
<evidence type="ECO:0000256" key="5">
    <source>
        <dbReference type="ARBA" id="ARBA00023136"/>
    </source>
</evidence>
<evidence type="ECO:0000256" key="4">
    <source>
        <dbReference type="ARBA" id="ARBA00022989"/>
    </source>
</evidence>
<accession>A0A3B0MQI9</accession>
<feature type="transmembrane region" description="Helical" evidence="6">
    <location>
        <begin position="210"/>
        <end position="232"/>
    </location>
</feature>
<evidence type="ECO:0000256" key="1">
    <source>
        <dbReference type="ARBA" id="ARBA00004141"/>
    </source>
</evidence>
<feature type="domain" description="EamA" evidence="7">
    <location>
        <begin position="5"/>
        <end position="137"/>
    </location>
</feature>
<keyword evidence="5 6" id="KW-0472">Membrane</keyword>
<feature type="transmembrane region" description="Helical" evidence="6">
    <location>
        <begin position="177"/>
        <end position="198"/>
    </location>
</feature>
<keyword evidence="4 6" id="KW-1133">Transmembrane helix</keyword>
<protein>
    <recommendedName>
        <fullName evidence="7">EamA domain-containing protein</fullName>
    </recommendedName>
</protein>
<evidence type="ECO:0000256" key="3">
    <source>
        <dbReference type="ARBA" id="ARBA00022692"/>
    </source>
</evidence>
<evidence type="ECO:0000313" key="8">
    <source>
        <dbReference type="EMBL" id="SUZ31184.1"/>
    </source>
</evidence>
<keyword evidence="9" id="KW-1185">Reference proteome</keyword>
<feature type="transmembrane region" description="Helical" evidence="6">
    <location>
        <begin position="147"/>
        <end position="165"/>
    </location>
</feature>
<dbReference type="InterPro" id="IPR000620">
    <property type="entry name" value="EamA_dom"/>
</dbReference>
<dbReference type="PANTHER" id="PTHR32322:SF2">
    <property type="entry name" value="EAMA DOMAIN-CONTAINING PROTEIN"/>
    <property type="match status" value="1"/>
</dbReference>
<comment type="similarity">
    <text evidence="2">Belongs to the EamA transporter family.</text>
</comment>
<dbReference type="InterPro" id="IPR037185">
    <property type="entry name" value="EmrE-like"/>
</dbReference>
<dbReference type="InterPro" id="IPR050638">
    <property type="entry name" value="AA-Vitamin_Transporters"/>
</dbReference>
<dbReference type="AlphaFoldDB" id="A0A3B0MQI9"/>
<organism evidence="8 9">
    <name type="scientific">Roseinatronobacter ekhonensis</name>
    <dbReference type="NCBI Taxonomy" id="254356"/>
    <lineage>
        <taxon>Bacteria</taxon>
        <taxon>Pseudomonadati</taxon>
        <taxon>Pseudomonadota</taxon>
        <taxon>Alphaproteobacteria</taxon>
        <taxon>Rhodobacterales</taxon>
        <taxon>Paracoccaceae</taxon>
        <taxon>Roseinatronobacter</taxon>
    </lineage>
</organism>
<feature type="transmembrane region" description="Helical" evidence="6">
    <location>
        <begin position="37"/>
        <end position="55"/>
    </location>
</feature>
<gene>
    <name evidence="8" type="ORF">ROE7235_00920</name>
</gene>
<comment type="subcellular location">
    <subcellularLocation>
        <location evidence="1">Membrane</location>
        <topology evidence="1">Multi-pass membrane protein</topology>
    </subcellularLocation>
</comment>
<evidence type="ECO:0000259" key="7">
    <source>
        <dbReference type="Pfam" id="PF00892"/>
    </source>
</evidence>
<feature type="transmembrane region" description="Helical" evidence="6">
    <location>
        <begin position="239"/>
        <end position="259"/>
    </location>
</feature>
<feature type="domain" description="EamA" evidence="7">
    <location>
        <begin position="148"/>
        <end position="281"/>
    </location>
</feature>
<proteinExistence type="inferred from homology"/>
<feature type="transmembrane region" description="Helical" evidence="6">
    <location>
        <begin position="265"/>
        <end position="282"/>
    </location>
</feature>
<dbReference type="Pfam" id="PF00892">
    <property type="entry name" value="EamA"/>
    <property type="match status" value="2"/>
</dbReference>
<dbReference type="RefSeq" id="WP_121093482.1">
    <property type="nucleotide sequence ID" value="NZ_UIHC01000006.1"/>
</dbReference>
<dbReference type="EMBL" id="UIHC01000006">
    <property type="protein sequence ID" value="SUZ31184.1"/>
    <property type="molecule type" value="Genomic_DNA"/>
</dbReference>
<dbReference type="SUPFAM" id="SSF103481">
    <property type="entry name" value="Multidrug resistance efflux transporter EmrE"/>
    <property type="match status" value="2"/>
</dbReference>
<dbReference type="PANTHER" id="PTHR32322">
    <property type="entry name" value="INNER MEMBRANE TRANSPORTER"/>
    <property type="match status" value="1"/>
</dbReference>
<dbReference type="GO" id="GO:0016020">
    <property type="term" value="C:membrane"/>
    <property type="evidence" value="ECO:0007669"/>
    <property type="project" value="UniProtKB-SubCell"/>
</dbReference>
<evidence type="ECO:0000256" key="6">
    <source>
        <dbReference type="SAM" id="Phobius"/>
    </source>
</evidence>
<evidence type="ECO:0000256" key="2">
    <source>
        <dbReference type="ARBA" id="ARBA00007362"/>
    </source>
</evidence>
<dbReference type="OrthoDB" id="7274881at2"/>